<dbReference type="InterPro" id="IPR013830">
    <property type="entry name" value="SGNH_hydro"/>
</dbReference>
<reference evidence="4 5" key="1">
    <citation type="journal article" date="2024" name="Nat. Commun.">
        <title>Phylogenomics reveals the evolutionary origins of lichenization in chlorophyte algae.</title>
        <authorList>
            <person name="Puginier C."/>
            <person name="Libourel C."/>
            <person name="Otte J."/>
            <person name="Skaloud P."/>
            <person name="Haon M."/>
            <person name="Grisel S."/>
            <person name="Petersen M."/>
            <person name="Berrin J.G."/>
            <person name="Delaux P.M."/>
            <person name="Dal Grande F."/>
            <person name="Keller J."/>
        </authorList>
    </citation>
    <scope>NUCLEOTIDE SEQUENCE [LARGE SCALE GENOMIC DNA]</scope>
    <source>
        <strain evidence="4 5">SAG 245.80</strain>
    </source>
</reference>
<dbReference type="AlphaFoldDB" id="A0AAW1S5C2"/>
<dbReference type="EMBL" id="JALJOU010000011">
    <property type="protein sequence ID" value="KAK9840954.1"/>
    <property type="molecule type" value="Genomic_DNA"/>
</dbReference>
<gene>
    <name evidence="4" type="ORF">WJX81_002383</name>
</gene>
<sequence>MLRPRFVLFGDSLTQRSFEDGGFGAGLTSAYQRKADVVLRGYSGYNTRWARLLLLKVFPVSSLVPAKLVTVFFGANDAALPDRLGARQHVPVKEYSDNLRAIVEHVRRAGAEDVLLITPGPVHEPARVQHNREERGAAPSTEVPERTNAVAEQYAAAAKRVGQALDAPVLDLWTALQREPGWEALLSDGLHFNEAGQRAVREALLSFIAERLPHLRPDAMPDDFPSHRDIDEACPADSFAES</sequence>
<dbReference type="GO" id="GO:0016787">
    <property type="term" value="F:hydrolase activity"/>
    <property type="evidence" value="ECO:0007669"/>
    <property type="project" value="UniProtKB-KW"/>
</dbReference>
<keyword evidence="1" id="KW-0378">Hydrolase</keyword>
<accession>A0AAW1S5C2</accession>
<name>A0AAW1S5C2_9CHLO</name>
<evidence type="ECO:0000259" key="3">
    <source>
        <dbReference type="Pfam" id="PF13472"/>
    </source>
</evidence>
<feature type="domain" description="SGNH hydrolase-type esterase" evidence="3">
    <location>
        <begin position="8"/>
        <end position="199"/>
    </location>
</feature>
<evidence type="ECO:0000256" key="1">
    <source>
        <dbReference type="ARBA" id="ARBA00022801"/>
    </source>
</evidence>
<comment type="caution">
    <text evidence="4">The sequence shown here is derived from an EMBL/GenBank/DDBJ whole genome shotgun (WGS) entry which is preliminary data.</text>
</comment>
<dbReference type="InterPro" id="IPR045136">
    <property type="entry name" value="Iah1-like"/>
</dbReference>
<dbReference type="CDD" id="cd01838">
    <property type="entry name" value="Isoamyl_acetate_hydrolase_like"/>
    <property type="match status" value="1"/>
</dbReference>
<evidence type="ECO:0000313" key="4">
    <source>
        <dbReference type="EMBL" id="KAK9840954.1"/>
    </source>
</evidence>
<proteinExistence type="predicted"/>
<dbReference type="SUPFAM" id="SSF52266">
    <property type="entry name" value="SGNH hydrolase"/>
    <property type="match status" value="1"/>
</dbReference>
<organism evidence="4 5">
    <name type="scientific">Elliptochloris bilobata</name>
    <dbReference type="NCBI Taxonomy" id="381761"/>
    <lineage>
        <taxon>Eukaryota</taxon>
        <taxon>Viridiplantae</taxon>
        <taxon>Chlorophyta</taxon>
        <taxon>core chlorophytes</taxon>
        <taxon>Trebouxiophyceae</taxon>
        <taxon>Trebouxiophyceae incertae sedis</taxon>
        <taxon>Elliptochloris clade</taxon>
        <taxon>Elliptochloris</taxon>
    </lineage>
</organism>
<protein>
    <recommendedName>
        <fullName evidence="3">SGNH hydrolase-type esterase domain-containing protein</fullName>
    </recommendedName>
</protein>
<evidence type="ECO:0000313" key="5">
    <source>
        <dbReference type="Proteomes" id="UP001445335"/>
    </source>
</evidence>
<keyword evidence="5" id="KW-1185">Reference proteome</keyword>
<feature type="compositionally biased region" description="Basic and acidic residues" evidence="2">
    <location>
        <begin position="221"/>
        <end position="231"/>
    </location>
</feature>
<dbReference type="FunFam" id="3.40.50.1110:FF:000002">
    <property type="entry name" value="isoamyl acetate-hydrolyzing esterase 1 homolog"/>
    <property type="match status" value="1"/>
</dbReference>
<dbReference type="InterPro" id="IPR036514">
    <property type="entry name" value="SGNH_hydro_sf"/>
</dbReference>
<evidence type="ECO:0000256" key="2">
    <source>
        <dbReference type="SAM" id="MobiDB-lite"/>
    </source>
</evidence>
<feature type="region of interest" description="Disordered" evidence="2">
    <location>
        <begin position="221"/>
        <end position="242"/>
    </location>
</feature>
<dbReference type="Proteomes" id="UP001445335">
    <property type="component" value="Unassembled WGS sequence"/>
</dbReference>
<dbReference type="PANTHER" id="PTHR14209">
    <property type="entry name" value="ISOAMYL ACETATE-HYDROLYZING ESTERASE 1"/>
    <property type="match status" value="1"/>
</dbReference>
<dbReference type="Gene3D" id="3.40.50.1110">
    <property type="entry name" value="SGNH hydrolase"/>
    <property type="match status" value="1"/>
</dbReference>
<dbReference type="Pfam" id="PF13472">
    <property type="entry name" value="Lipase_GDSL_2"/>
    <property type="match status" value="1"/>
</dbReference>
<dbReference type="PANTHER" id="PTHR14209:SF19">
    <property type="entry name" value="ISOAMYL ACETATE-HYDROLYZING ESTERASE 1 HOMOLOG"/>
    <property type="match status" value="1"/>
</dbReference>